<name>A0AAV4JY26_9GAST</name>
<evidence type="ECO:0000313" key="2">
    <source>
        <dbReference type="EMBL" id="GFS27604.1"/>
    </source>
</evidence>
<feature type="region of interest" description="Disordered" evidence="1">
    <location>
        <begin position="1"/>
        <end position="26"/>
    </location>
</feature>
<evidence type="ECO:0000256" key="1">
    <source>
        <dbReference type="SAM" id="MobiDB-lite"/>
    </source>
</evidence>
<gene>
    <name evidence="2" type="ORF">ElyMa_005285900</name>
</gene>
<reference evidence="2 3" key="1">
    <citation type="journal article" date="2021" name="Elife">
        <title>Chloroplast acquisition without the gene transfer in kleptoplastic sea slugs, Plakobranchus ocellatus.</title>
        <authorList>
            <person name="Maeda T."/>
            <person name="Takahashi S."/>
            <person name="Yoshida T."/>
            <person name="Shimamura S."/>
            <person name="Takaki Y."/>
            <person name="Nagai Y."/>
            <person name="Toyoda A."/>
            <person name="Suzuki Y."/>
            <person name="Arimoto A."/>
            <person name="Ishii H."/>
            <person name="Satoh N."/>
            <person name="Nishiyama T."/>
            <person name="Hasebe M."/>
            <person name="Maruyama T."/>
            <person name="Minagawa J."/>
            <person name="Obokata J."/>
            <person name="Shigenobu S."/>
        </authorList>
    </citation>
    <scope>NUCLEOTIDE SEQUENCE [LARGE SCALE GENOMIC DNA]</scope>
</reference>
<proteinExistence type="predicted"/>
<feature type="compositionally biased region" description="Basic residues" evidence="1">
    <location>
        <begin position="13"/>
        <end position="26"/>
    </location>
</feature>
<accession>A0AAV4JY26</accession>
<dbReference type="AlphaFoldDB" id="A0AAV4JY26"/>
<dbReference type="EMBL" id="BMAT01010543">
    <property type="protein sequence ID" value="GFS27604.1"/>
    <property type="molecule type" value="Genomic_DNA"/>
</dbReference>
<organism evidence="2 3">
    <name type="scientific">Elysia marginata</name>
    <dbReference type="NCBI Taxonomy" id="1093978"/>
    <lineage>
        <taxon>Eukaryota</taxon>
        <taxon>Metazoa</taxon>
        <taxon>Spiralia</taxon>
        <taxon>Lophotrochozoa</taxon>
        <taxon>Mollusca</taxon>
        <taxon>Gastropoda</taxon>
        <taxon>Heterobranchia</taxon>
        <taxon>Euthyneura</taxon>
        <taxon>Panpulmonata</taxon>
        <taxon>Sacoglossa</taxon>
        <taxon>Placobranchoidea</taxon>
        <taxon>Plakobranchidae</taxon>
        <taxon>Elysia</taxon>
    </lineage>
</organism>
<feature type="compositionally biased region" description="Polar residues" evidence="1">
    <location>
        <begin position="1"/>
        <end position="10"/>
    </location>
</feature>
<dbReference type="Proteomes" id="UP000762676">
    <property type="component" value="Unassembled WGS sequence"/>
</dbReference>
<evidence type="ECO:0000313" key="3">
    <source>
        <dbReference type="Proteomes" id="UP000762676"/>
    </source>
</evidence>
<sequence length="105" mass="11908">MPGRTPDQNSKGGLKRRQQGGLKRRQQLSYRITVIKELFPASWHYLFDGSCAAYRSPLATRCNTCGYPHRINLPVVTSQPLRPPLYHYQSFTGHGSPDSQRFTSA</sequence>
<comment type="caution">
    <text evidence="2">The sequence shown here is derived from an EMBL/GenBank/DDBJ whole genome shotgun (WGS) entry which is preliminary data.</text>
</comment>
<keyword evidence="3" id="KW-1185">Reference proteome</keyword>
<protein>
    <submittedName>
        <fullName evidence="2">Uncharacterized protein</fullName>
    </submittedName>
</protein>